<protein>
    <submittedName>
        <fullName evidence="3">Uncharacterized protein</fullName>
    </submittedName>
</protein>
<sequence>MRSSLFVVPMVAFSVFAGSSLAKAESGPWYNGFQIQACEKHPEQAGCFNYPRNKDDTVKTQEDVKKSPRKHKR</sequence>
<accession>A0ABV0BIZ5</accession>
<dbReference type="EMBL" id="JBBYXI010000001">
    <property type="protein sequence ID" value="MEN3930236.1"/>
    <property type="molecule type" value="Genomic_DNA"/>
</dbReference>
<organism evidence="3 4">
    <name type="scientific">Hohaiivirga grylli</name>
    <dbReference type="NCBI Taxonomy" id="3133970"/>
    <lineage>
        <taxon>Bacteria</taxon>
        <taxon>Pseudomonadati</taxon>
        <taxon>Pseudomonadota</taxon>
        <taxon>Alphaproteobacteria</taxon>
        <taxon>Hyphomicrobiales</taxon>
        <taxon>Methylobacteriaceae</taxon>
        <taxon>Hohaiivirga</taxon>
    </lineage>
</organism>
<comment type="caution">
    <text evidence="3">The sequence shown here is derived from an EMBL/GenBank/DDBJ whole genome shotgun (WGS) entry which is preliminary data.</text>
</comment>
<evidence type="ECO:0000313" key="4">
    <source>
        <dbReference type="Proteomes" id="UP001418637"/>
    </source>
</evidence>
<evidence type="ECO:0000313" key="3">
    <source>
        <dbReference type="EMBL" id="MEN3930236.1"/>
    </source>
</evidence>
<keyword evidence="4" id="KW-1185">Reference proteome</keyword>
<proteinExistence type="predicted"/>
<dbReference type="RefSeq" id="WP_346336198.1">
    <property type="nucleotide sequence ID" value="NZ_JBBYXI010000001.1"/>
</dbReference>
<evidence type="ECO:0000256" key="1">
    <source>
        <dbReference type="SAM" id="MobiDB-lite"/>
    </source>
</evidence>
<name>A0ABV0BIZ5_9HYPH</name>
<feature type="chain" id="PRO_5046907189" evidence="2">
    <location>
        <begin position="25"/>
        <end position="73"/>
    </location>
</feature>
<reference evidence="3 4" key="1">
    <citation type="submission" date="2024-04" db="EMBL/GenBank/DDBJ databases">
        <title>A novel species isolated from cricket.</title>
        <authorList>
            <person name="Wang H.-C."/>
        </authorList>
    </citation>
    <scope>NUCLEOTIDE SEQUENCE [LARGE SCALE GENOMIC DNA]</scope>
    <source>
        <strain evidence="3 4">WL0021</strain>
    </source>
</reference>
<gene>
    <name evidence="3" type="ORF">WJT86_04065</name>
</gene>
<dbReference type="Proteomes" id="UP001418637">
    <property type="component" value="Unassembled WGS sequence"/>
</dbReference>
<feature type="compositionally biased region" description="Basic and acidic residues" evidence="1">
    <location>
        <begin position="52"/>
        <end position="66"/>
    </location>
</feature>
<evidence type="ECO:0000256" key="2">
    <source>
        <dbReference type="SAM" id="SignalP"/>
    </source>
</evidence>
<keyword evidence="2" id="KW-0732">Signal</keyword>
<feature type="region of interest" description="Disordered" evidence="1">
    <location>
        <begin position="49"/>
        <end position="73"/>
    </location>
</feature>
<feature type="signal peptide" evidence="2">
    <location>
        <begin position="1"/>
        <end position="24"/>
    </location>
</feature>